<evidence type="ECO:0000256" key="16">
    <source>
        <dbReference type="ARBA" id="ARBA00048540"/>
    </source>
</evidence>
<accession>A0A1M6WI29</accession>
<dbReference type="PANTHER" id="PTHR30040">
    <property type="entry name" value="THIAMINE BIOSYNTHESIS LIPOPROTEIN APBE"/>
    <property type="match status" value="1"/>
</dbReference>
<comment type="similarity">
    <text evidence="1 18 20">Belongs to the ApbE family.</text>
</comment>
<evidence type="ECO:0000256" key="7">
    <source>
        <dbReference type="ARBA" id="ARBA00022679"/>
    </source>
</evidence>
<dbReference type="AlphaFoldDB" id="A0A1M6WI29"/>
<keyword evidence="9" id="KW-0732">Signal</keyword>
<evidence type="ECO:0000256" key="11">
    <source>
        <dbReference type="ARBA" id="ARBA00022842"/>
    </source>
</evidence>
<dbReference type="GO" id="GO:0005886">
    <property type="term" value="C:plasma membrane"/>
    <property type="evidence" value="ECO:0007669"/>
    <property type="project" value="UniProtKB-SubCell"/>
</dbReference>
<dbReference type="FunFam" id="3.10.520.10:FF:000001">
    <property type="entry name" value="FAD:protein FMN transferase"/>
    <property type="match status" value="1"/>
</dbReference>
<keyword evidence="13" id="KW-0564">Palmitate</keyword>
<evidence type="ECO:0000313" key="23">
    <source>
        <dbReference type="Proteomes" id="UP000184248"/>
    </source>
</evidence>
<comment type="catalytic activity">
    <reaction evidence="16 18 20">
        <text>L-threonyl-[protein] + FAD = FMN-L-threonyl-[protein] + AMP + H(+)</text>
        <dbReference type="Rhea" id="RHEA:36847"/>
        <dbReference type="Rhea" id="RHEA-COMP:11060"/>
        <dbReference type="Rhea" id="RHEA-COMP:11061"/>
        <dbReference type="ChEBI" id="CHEBI:15378"/>
        <dbReference type="ChEBI" id="CHEBI:30013"/>
        <dbReference type="ChEBI" id="CHEBI:57692"/>
        <dbReference type="ChEBI" id="CHEBI:74257"/>
        <dbReference type="ChEBI" id="CHEBI:456215"/>
        <dbReference type="EC" id="2.7.1.180"/>
    </reaction>
</comment>
<feature type="binding site" evidence="19">
    <location>
        <position position="294"/>
    </location>
    <ligand>
        <name>Mg(2+)</name>
        <dbReference type="ChEBI" id="CHEBI:18420"/>
    </ligand>
</feature>
<keyword evidence="5 20" id="KW-0997">Cell inner membrane</keyword>
<organism evidence="22 23">
    <name type="scientific">Halomonas caseinilytica</name>
    <dbReference type="NCBI Taxonomy" id="438744"/>
    <lineage>
        <taxon>Bacteria</taxon>
        <taxon>Pseudomonadati</taxon>
        <taxon>Pseudomonadota</taxon>
        <taxon>Gammaproteobacteria</taxon>
        <taxon>Oceanospirillales</taxon>
        <taxon>Halomonadaceae</taxon>
        <taxon>Halomonas</taxon>
    </lineage>
</organism>
<dbReference type="InterPro" id="IPR024932">
    <property type="entry name" value="ApbE"/>
</dbReference>
<keyword evidence="12" id="KW-0472">Membrane</keyword>
<reference evidence="23" key="1">
    <citation type="submission" date="2016-11" db="EMBL/GenBank/DDBJ databases">
        <authorList>
            <person name="Varghese N."/>
            <person name="Submissions S."/>
        </authorList>
    </citation>
    <scope>NUCLEOTIDE SEQUENCE [LARGE SCALE GENOMIC DNA]</scope>
    <source>
        <strain evidence="23">ALO Sharm</strain>
    </source>
</reference>
<dbReference type="InterPro" id="IPR003374">
    <property type="entry name" value="ApbE-like_sf"/>
</dbReference>
<evidence type="ECO:0000256" key="21">
    <source>
        <dbReference type="SAM" id="MobiDB-lite"/>
    </source>
</evidence>
<dbReference type="EC" id="2.7.1.180" evidence="2 18"/>
<keyword evidence="11 18" id="KW-0460">Magnesium</keyword>
<dbReference type="GO" id="GO:0046872">
    <property type="term" value="F:metal ion binding"/>
    <property type="evidence" value="ECO:0007669"/>
    <property type="project" value="UniProtKB-UniRule"/>
</dbReference>
<evidence type="ECO:0000256" key="17">
    <source>
        <dbReference type="ARBA" id="ARBA00060485"/>
    </source>
</evidence>
<evidence type="ECO:0000256" key="1">
    <source>
        <dbReference type="ARBA" id="ARBA00008282"/>
    </source>
</evidence>
<dbReference type="Gene3D" id="3.10.520.10">
    <property type="entry name" value="ApbE-like domains"/>
    <property type="match status" value="1"/>
</dbReference>
<evidence type="ECO:0000256" key="8">
    <source>
        <dbReference type="ARBA" id="ARBA00022723"/>
    </source>
</evidence>
<keyword evidence="23" id="KW-1185">Reference proteome</keyword>
<evidence type="ECO:0000256" key="2">
    <source>
        <dbReference type="ARBA" id="ARBA00011955"/>
    </source>
</evidence>
<evidence type="ECO:0000256" key="19">
    <source>
        <dbReference type="PIRSR" id="PIRSR006268-2"/>
    </source>
</evidence>
<dbReference type="RefSeq" id="WP_064699938.1">
    <property type="nucleotide sequence ID" value="NZ_BDEO01000008.1"/>
</dbReference>
<dbReference type="Proteomes" id="UP000184248">
    <property type="component" value="Unassembled WGS sequence"/>
</dbReference>
<keyword evidence="8 18" id="KW-0479">Metal-binding</keyword>
<evidence type="ECO:0000256" key="13">
    <source>
        <dbReference type="ARBA" id="ARBA00023139"/>
    </source>
</evidence>
<name>A0A1M6WI29_9GAMM</name>
<dbReference type="GO" id="GO:0016740">
    <property type="term" value="F:transferase activity"/>
    <property type="evidence" value="ECO:0007669"/>
    <property type="project" value="UniProtKB-UniRule"/>
</dbReference>
<dbReference type="PANTHER" id="PTHR30040:SF2">
    <property type="entry name" value="FAD:PROTEIN FMN TRANSFERASE"/>
    <property type="match status" value="1"/>
</dbReference>
<feature type="binding site" evidence="19">
    <location>
        <position position="298"/>
    </location>
    <ligand>
        <name>Mg(2+)</name>
        <dbReference type="ChEBI" id="CHEBI:18420"/>
    </ligand>
</feature>
<proteinExistence type="inferred from homology"/>
<evidence type="ECO:0000256" key="10">
    <source>
        <dbReference type="ARBA" id="ARBA00022827"/>
    </source>
</evidence>
<evidence type="ECO:0000256" key="6">
    <source>
        <dbReference type="ARBA" id="ARBA00022630"/>
    </source>
</evidence>
<keyword evidence="14 20" id="KW-0449">Lipoprotein</keyword>
<evidence type="ECO:0000256" key="4">
    <source>
        <dbReference type="ARBA" id="ARBA00022475"/>
    </source>
</evidence>
<sequence length="380" mass="41298">MSLSKRYLAFLIMLLAILLAGCSERKLEAPVTLQGDIFGTFYQVTIADPITAERRDALEQGILDELEAVDASMSTYRDDAELVAFNKSPVDEWQTLSAPLIHVMDIARSVGEASGGAFDVTVGGLVNLWSFGPEARPEEVPSDALIEQRLAEVGMETLELDVASNRARRLKDVFVDLSGVAKGYATDRVAAYLADQGVENYLVNLGGEVKVDGHRDGADEPWRIGVEVPRNGRPQAEHVLPLEDTSVATSGDYRNYFEADGRRYSHTIDPRTGRPIQHRLASVTIIDPSNARADAWATAMTVLGEREGMTLAQRHDLAVLMLVRQGDGWQSLASPAFAAYFGQDLVDRLGIEVVKASDNASMAADEGKGKNQMASDMADA</sequence>
<dbReference type="OrthoDB" id="9778595at2"/>
<comment type="function">
    <text evidence="20">Flavin transferase that catalyzes the transfer of the FMN moiety of FAD and its covalent binding to the hydroxyl group of a threonine residue in a target flavoprotein.</text>
</comment>
<evidence type="ECO:0000256" key="9">
    <source>
        <dbReference type="ARBA" id="ARBA00022729"/>
    </source>
</evidence>
<feature type="region of interest" description="Disordered" evidence="21">
    <location>
        <begin position="361"/>
        <end position="380"/>
    </location>
</feature>
<feature type="binding site" evidence="19">
    <location>
        <position position="179"/>
    </location>
    <ligand>
        <name>Mg(2+)</name>
        <dbReference type="ChEBI" id="CHEBI:18420"/>
    </ligand>
</feature>
<keyword evidence="6 18" id="KW-0285">Flavoprotein</keyword>
<evidence type="ECO:0000256" key="18">
    <source>
        <dbReference type="PIRNR" id="PIRNR006268"/>
    </source>
</evidence>
<keyword evidence="4" id="KW-1003">Cell membrane</keyword>
<evidence type="ECO:0000256" key="14">
    <source>
        <dbReference type="ARBA" id="ARBA00023288"/>
    </source>
</evidence>
<dbReference type="Pfam" id="PF02424">
    <property type="entry name" value="ApbE"/>
    <property type="match status" value="1"/>
</dbReference>
<evidence type="ECO:0000256" key="5">
    <source>
        <dbReference type="ARBA" id="ARBA00022519"/>
    </source>
</evidence>
<dbReference type="EMBL" id="FRAL01000006">
    <property type="protein sequence ID" value="SHK93266.1"/>
    <property type="molecule type" value="Genomic_DNA"/>
</dbReference>
<evidence type="ECO:0000256" key="12">
    <source>
        <dbReference type="ARBA" id="ARBA00023136"/>
    </source>
</evidence>
<keyword evidence="7 18" id="KW-0808">Transferase</keyword>
<evidence type="ECO:0000256" key="20">
    <source>
        <dbReference type="RuleBase" id="RU363002"/>
    </source>
</evidence>
<evidence type="ECO:0000313" key="22">
    <source>
        <dbReference type="EMBL" id="SHK93266.1"/>
    </source>
</evidence>
<dbReference type="PROSITE" id="PS51257">
    <property type="entry name" value="PROKAR_LIPOPROTEIN"/>
    <property type="match status" value="1"/>
</dbReference>
<dbReference type="PIRSF" id="PIRSF006268">
    <property type="entry name" value="ApbE"/>
    <property type="match status" value="1"/>
</dbReference>
<dbReference type="SUPFAM" id="SSF143631">
    <property type="entry name" value="ApbE-like"/>
    <property type="match status" value="1"/>
</dbReference>
<keyword evidence="10 18" id="KW-0274">FAD</keyword>
<comment type="subcellular location">
    <subcellularLocation>
        <location evidence="17 20">Cell inner membrane</location>
        <topology evidence="17 20">Lipid-anchor</topology>
        <orientation evidence="17 20">Periplasmic side</orientation>
    </subcellularLocation>
</comment>
<comment type="cofactor">
    <cofactor evidence="19">
        <name>Mg(2+)</name>
        <dbReference type="ChEBI" id="CHEBI:18420"/>
    </cofactor>
    <cofactor evidence="19">
        <name>Mn(2+)</name>
        <dbReference type="ChEBI" id="CHEBI:29035"/>
    </cofactor>
    <text evidence="19">Magnesium. Can also use manganese.</text>
</comment>
<evidence type="ECO:0000256" key="15">
    <source>
        <dbReference type="ARBA" id="ARBA00031306"/>
    </source>
</evidence>
<protein>
    <recommendedName>
        <fullName evidence="3 18">FAD:protein FMN transferase</fullName>
        <ecNumber evidence="2 18">2.7.1.180</ecNumber>
    </recommendedName>
    <alternativeName>
        <fullName evidence="15 18">Flavin transferase</fullName>
    </alternativeName>
</protein>
<evidence type="ECO:0000256" key="3">
    <source>
        <dbReference type="ARBA" id="ARBA00016337"/>
    </source>
</evidence>
<gene>
    <name evidence="22" type="ORF">SAMN05192556_106160</name>
</gene>